<evidence type="ECO:0000313" key="5">
    <source>
        <dbReference type="Proteomes" id="UP000184066"/>
    </source>
</evidence>
<dbReference type="GO" id="GO:0016787">
    <property type="term" value="F:hydrolase activity"/>
    <property type="evidence" value="ECO:0007669"/>
    <property type="project" value="InterPro"/>
</dbReference>
<evidence type="ECO:0000313" key="4">
    <source>
        <dbReference type="EMBL" id="SHN56057.1"/>
    </source>
</evidence>
<keyword evidence="1 2" id="KW-0732">Signal</keyword>
<dbReference type="RefSeq" id="WP_072746279.1">
    <property type="nucleotide sequence ID" value="NZ_FOHL01000003.1"/>
</dbReference>
<feature type="signal peptide" evidence="2">
    <location>
        <begin position="1"/>
        <end position="29"/>
    </location>
</feature>
<dbReference type="InterPro" id="IPR029058">
    <property type="entry name" value="AB_hydrolase_fold"/>
</dbReference>
<reference evidence="4 5" key="1">
    <citation type="submission" date="2016-12" db="EMBL/GenBank/DDBJ databases">
        <authorList>
            <person name="Song W.-J."/>
            <person name="Kurnit D.M."/>
        </authorList>
    </citation>
    <scope>NUCLEOTIDE SEQUENCE [LARGE SCALE GENOMIC DNA]</scope>
    <source>
        <strain evidence="4 5">CGMCC 1.10808</strain>
    </source>
</reference>
<dbReference type="EMBL" id="FRDL01000002">
    <property type="protein sequence ID" value="SHN56057.1"/>
    <property type="molecule type" value="Genomic_DNA"/>
</dbReference>
<dbReference type="InterPro" id="IPR002925">
    <property type="entry name" value="Dienelactn_hydro"/>
</dbReference>
<dbReference type="AlphaFoldDB" id="A0A1M7SC08"/>
<keyword evidence="5" id="KW-1185">Reference proteome</keyword>
<evidence type="ECO:0000256" key="1">
    <source>
        <dbReference type="ARBA" id="ARBA00022729"/>
    </source>
</evidence>
<dbReference type="Proteomes" id="UP000184066">
    <property type="component" value="Unassembled WGS sequence"/>
</dbReference>
<organism evidence="4 5">
    <name type="scientific">Oceanicella actignis</name>
    <dbReference type="NCBI Taxonomy" id="1189325"/>
    <lineage>
        <taxon>Bacteria</taxon>
        <taxon>Pseudomonadati</taxon>
        <taxon>Pseudomonadota</taxon>
        <taxon>Alphaproteobacteria</taxon>
        <taxon>Rhodobacterales</taxon>
        <taxon>Paracoccaceae</taxon>
        <taxon>Oceanicella</taxon>
    </lineage>
</organism>
<dbReference type="InterPro" id="IPR050955">
    <property type="entry name" value="Plant_Biomass_Hydrol_Est"/>
</dbReference>
<accession>A0A1M7SC08</accession>
<dbReference type="Gene3D" id="3.40.50.1820">
    <property type="entry name" value="alpha/beta hydrolase"/>
    <property type="match status" value="1"/>
</dbReference>
<dbReference type="OrthoDB" id="9767239at2"/>
<protein>
    <submittedName>
        <fullName evidence="4">Polyhydroxybutyrate depolymerase</fullName>
    </submittedName>
</protein>
<sequence>MSAPARLLRRLCAALAAAALGLAASPVGARADAAPEIRLEKRAVGQGAAARRWWLERARPAEGAPPAPAPVLVALHDAGGSASDLRRTARFSLARRGWLVVYPEAAGPERAWNVGRKTAAGLARKGADDVGFIAAIVAALRDEGLADPSRLFLAGMGEGGLMALRLTCAPGPVWRGAAAVMGGWPPDLVCDQGRPTPVLLFNASLDPVQPLHGGRAPPGLRAGSGAAASVARTAANIGARNGCAGFETRFLPAPPPLRVELRAHRCATPFEQVIIHGAGRRWPGAPEPADARARGLGPPAPVPDATAMIEAMFLSLANQGRP</sequence>
<dbReference type="PANTHER" id="PTHR43037">
    <property type="entry name" value="UNNAMED PRODUCT-RELATED"/>
    <property type="match status" value="1"/>
</dbReference>
<proteinExistence type="predicted"/>
<dbReference type="Pfam" id="PF01738">
    <property type="entry name" value="DLH"/>
    <property type="match status" value="1"/>
</dbReference>
<dbReference type="PANTHER" id="PTHR43037:SF1">
    <property type="entry name" value="BLL1128 PROTEIN"/>
    <property type="match status" value="1"/>
</dbReference>
<name>A0A1M7SC08_9RHOB</name>
<gene>
    <name evidence="4" type="ORF">SAMN05216200_102204</name>
</gene>
<evidence type="ECO:0000256" key="2">
    <source>
        <dbReference type="SAM" id="SignalP"/>
    </source>
</evidence>
<feature type="domain" description="Dienelactone hydrolase" evidence="3">
    <location>
        <begin position="66"/>
        <end position="208"/>
    </location>
</feature>
<dbReference type="SUPFAM" id="SSF53474">
    <property type="entry name" value="alpha/beta-Hydrolases"/>
    <property type="match status" value="1"/>
</dbReference>
<evidence type="ECO:0000259" key="3">
    <source>
        <dbReference type="Pfam" id="PF01738"/>
    </source>
</evidence>
<feature type="chain" id="PRO_5009929130" evidence="2">
    <location>
        <begin position="30"/>
        <end position="322"/>
    </location>
</feature>
<dbReference type="STRING" id="1189325.SAMN04488119_103304"/>